<dbReference type="Proteomes" id="UP000238071">
    <property type="component" value="Unassembled WGS sequence"/>
</dbReference>
<dbReference type="RefSeq" id="WP_219820826.1">
    <property type="nucleotide sequence ID" value="NZ_PTIY01000007.1"/>
</dbReference>
<feature type="active site" description="Nucleophile" evidence="10">
    <location>
        <position position="11"/>
    </location>
</feature>
<evidence type="ECO:0000256" key="2">
    <source>
        <dbReference type="ARBA" id="ARBA00022490"/>
    </source>
</evidence>
<feature type="binding site" evidence="13">
    <location>
        <position position="9"/>
    </location>
    <ligand>
        <name>Mg(2+)</name>
        <dbReference type="ChEBI" id="CHEBI:18420"/>
    </ligand>
</feature>
<dbReference type="EMBL" id="PTIY01000007">
    <property type="protein sequence ID" value="PPK71590.1"/>
    <property type="molecule type" value="Genomic_DNA"/>
</dbReference>
<dbReference type="GO" id="GO:0005975">
    <property type="term" value="P:carbohydrate metabolic process"/>
    <property type="evidence" value="ECO:0007669"/>
    <property type="project" value="InterPro"/>
</dbReference>
<dbReference type="Gene3D" id="3.40.50.1000">
    <property type="entry name" value="HAD superfamily/HAD-like"/>
    <property type="match status" value="1"/>
</dbReference>
<reference evidence="14 15" key="1">
    <citation type="submission" date="2018-02" db="EMBL/GenBank/DDBJ databases">
        <title>Subsurface microbial communities from deep shales in Ohio and West Virginia, USA.</title>
        <authorList>
            <person name="Wrighton K."/>
        </authorList>
    </citation>
    <scope>NUCLEOTIDE SEQUENCE [LARGE SCALE GENOMIC DNA]</scope>
    <source>
        <strain evidence="14 15">OWC-G53F</strain>
    </source>
</reference>
<dbReference type="InterPro" id="IPR036412">
    <property type="entry name" value="HAD-like_sf"/>
</dbReference>
<keyword evidence="4 9" id="KW-0378">Hydrolase</keyword>
<accession>A0A2S6H2D6</accession>
<dbReference type="NCBIfam" id="TIGR01662">
    <property type="entry name" value="HAD-SF-IIIA"/>
    <property type="match status" value="1"/>
</dbReference>
<dbReference type="SUPFAM" id="SSF56784">
    <property type="entry name" value="HAD-like"/>
    <property type="match status" value="1"/>
</dbReference>
<evidence type="ECO:0000256" key="6">
    <source>
        <dbReference type="ARBA" id="ARBA00023277"/>
    </source>
</evidence>
<feature type="binding site" evidence="13">
    <location>
        <position position="92"/>
    </location>
    <ligand>
        <name>Zn(2+)</name>
        <dbReference type="ChEBI" id="CHEBI:29105"/>
    </ligand>
</feature>
<keyword evidence="13" id="KW-0460">Magnesium</keyword>
<dbReference type="GO" id="GO:0005737">
    <property type="term" value="C:cytoplasm"/>
    <property type="evidence" value="ECO:0007669"/>
    <property type="project" value="UniProtKB-SubCell"/>
</dbReference>
<keyword evidence="6 9" id="KW-0119">Carbohydrate metabolism</keyword>
<dbReference type="NCBIfam" id="NF006506">
    <property type="entry name" value="PRK08942.1"/>
    <property type="match status" value="1"/>
</dbReference>
<evidence type="ECO:0000256" key="11">
    <source>
        <dbReference type="PIRSR" id="PIRSR004682-2"/>
    </source>
</evidence>
<dbReference type="EC" id="3.1.3.-" evidence="9"/>
<dbReference type="PANTHER" id="PTHR42891">
    <property type="entry name" value="D-GLYCERO-BETA-D-MANNO-HEPTOSE-1,7-BISPHOSPHATE 7-PHOSPHATASE"/>
    <property type="match status" value="1"/>
</dbReference>
<dbReference type="CDD" id="cd07503">
    <property type="entry name" value="HAD_HisB-N"/>
    <property type="match status" value="1"/>
</dbReference>
<comment type="cofactor">
    <cofactor evidence="13">
        <name>Zn(2+)</name>
        <dbReference type="ChEBI" id="CHEBI:29105"/>
    </cofactor>
</comment>
<feature type="binding site" evidence="13">
    <location>
        <position position="11"/>
    </location>
    <ligand>
        <name>Mg(2+)</name>
        <dbReference type="ChEBI" id="CHEBI:18420"/>
    </ligand>
</feature>
<comment type="similarity">
    <text evidence="8 9">Belongs to the gmhB family.</text>
</comment>
<dbReference type="PIRSF" id="PIRSF004682">
    <property type="entry name" value="GmhB"/>
    <property type="match status" value="1"/>
</dbReference>
<feature type="binding site" evidence="11">
    <location>
        <position position="130"/>
    </location>
    <ligand>
        <name>substrate</name>
    </ligand>
</feature>
<dbReference type="FunFam" id="3.40.50.1000:FF:000037">
    <property type="entry name" value="D,D-heptose 1,7-bisphosphate phosphatase"/>
    <property type="match status" value="1"/>
</dbReference>
<feature type="binding site" evidence="11">
    <location>
        <begin position="51"/>
        <end position="54"/>
    </location>
    <ligand>
        <name>substrate</name>
    </ligand>
</feature>
<feature type="binding site" evidence="13">
    <location>
        <position position="100"/>
    </location>
    <ligand>
        <name>Zn(2+)</name>
        <dbReference type="ChEBI" id="CHEBI:29105"/>
    </ligand>
</feature>
<keyword evidence="5 13" id="KW-0862">Zinc</keyword>
<feature type="binding site" evidence="11">
    <location>
        <begin position="103"/>
        <end position="104"/>
    </location>
    <ligand>
        <name>substrate</name>
    </ligand>
</feature>
<feature type="binding site" evidence="13">
    <location>
        <position position="90"/>
    </location>
    <ligand>
        <name>Zn(2+)</name>
        <dbReference type="ChEBI" id="CHEBI:29105"/>
    </ligand>
</feature>
<dbReference type="InterPro" id="IPR006543">
    <property type="entry name" value="Histidinol-phos"/>
</dbReference>
<dbReference type="GO" id="GO:0046872">
    <property type="term" value="F:metal ion binding"/>
    <property type="evidence" value="ECO:0007669"/>
    <property type="project" value="UniProtKB-KW"/>
</dbReference>
<feature type="binding site" evidence="13">
    <location>
        <position position="130"/>
    </location>
    <ligand>
        <name>Mg(2+)</name>
        <dbReference type="ChEBI" id="CHEBI:18420"/>
    </ligand>
</feature>
<comment type="cofactor">
    <cofactor evidence="13">
        <name>Mg(2+)</name>
        <dbReference type="ChEBI" id="CHEBI:18420"/>
    </cofactor>
</comment>
<protein>
    <recommendedName>
        <fullName evidence="7 9">D,D-heptose 1,7-bisphosphate phosphatase</fullName>
        <ecNumber evidence="9">3.1.3.-</ecNumber>
    </recommendedName>
</protein>
<sequence length="180" mass="19728">MTNKVVFLDRDGTLNVEKGYVHRIEDWEWIPGAIDAIVSLKKAGFLVIVITNQAGIARGYYTDTEVNLLHTKINEELKEHGVAIDGFYHCPHHPDFSEACECRKPMPGLINEASQDFDVDLGGSWLVGDKVSDIQAGLAAGVKSILVLTGYGNNDRAQLGNNDICVADIMAASRYIISHT</sequence>
<feature type="binding site" evidence="11">
    <location>
        <begin position="17"/>
        <end position="20"/>
    </location>
    <ligand>
        <name>substrate</name>
    </ligand>
</feature>
<feature type="site" description="Contributes to substrate recognition" evidence="12">
    <location>
        <position position="103"/>
    </location>
</feature>
<dbReference type="NCBIfam" id="TIGR01656">
    <property type="entry name" value="Histidinol-ppas"/>
    <property type="match status" value="1"/>
</dbReference>
<dbReference type="PANTHER" id="PTHR42891:SF1">
    <property type="entry name" value="D-GLYCERO-BETA-D-MANNO-HEPTOSE-1,7-BISPHOSPHATE 7-PHOSPHATASE"/>
    <property type="match status" value="1"/>
</dbReference>
<name>A0A2S6H2D6_9GAMM</name>
<evidence type="ECO:0000256" key="9">
    <source>
        <dbReference type="PIRNR" id="PIRNR004682"/>
    </source>
</evidence>
<comment type="subcellular location">
    <subcellularLocation>
        <location evidence="1 9">Cytoplasm</location>
    </subcellularLocation>
</comment>
<dbReference type="GO" id="GO:0016791">
    <property type="term" value="F:phosphatase activity"/>
    <property type="evidence" value="ECO:0007669"/>
    <property type="project" value="InterPro"/>
</dbReference>
<proteinExistence type="inferred from homology"/>
<evidence type="ECO:0000256" key="12">
    <source>
        <dbReference type="PIRSR" id="PIRSR004682-3"/>
    </source>
</evidence>
<evidence type="ECO:0000256" key="1">
    <source>
        <dbReference type="ARBA" id="ARBA00004496"/>
    </source>
</evidence>
<dbReference type="AlphaFoldDB" id="A0A2S6H2D6"/>
<evidence type="ECO:0000256" key="7">
    <source>
        <dbReference type="ARBA" id="ARBA00031828"/>
    </source>
</evidence>
<feature type="binding site" evidence="11">
    <location>
        <begin position="9"/>
        <end position="11"/>
    </location>
    <ligand>
        <name>substrate</name>
    </ligand>
</feature>
<dbReference type="InterPro" id="IPR004446">
    <property type="entry name" value="Heptose_bisP_phosphatase"/>
</dbReference>
<dbReference type="NCBIfam" id="TIGR00213">
    <property type="entry name" value="GmhB_yaeD"/>
    <property type="match status" value="1"/>
</dbReference>
<evidence type="ECO:0000256" key="3">
    <source>
        <dbReference type="ARBA" id="ARBA00022723"/>
    </source>
</evidence>
<keyword evidence="3 13" id="KW-0479">Metal-binding</keyword>
<feature type="binding site" evidence="13">
    <location>
        <position position="129"/>
    </location>
    <ligand>
        <name>Mg(2+)</name>
        <dbReference type="ChEBI" id="CHEBI:18420"/>
    </ligand>
</feature>
<dbReference type="InterPro" id="IPR006549">
    <property type="entry name" value="HAD-SF_hydro_IIIA"/>
</dbReference>
<dbReference type="InterPro" id="IPR023214">
    <property type="entry name" value="HAD_sf"/>
</dbReference>
<keyword evidence="15" id="KW-1185">Reference proteome</keyword>
<gene>
    <name evidence="14" type="ORF">B0F88_107114</name>
</gene>
<feature type="site" description="Stabilizes the phosphoryl group" evidence="12">
    <location>
        <position position="104"/>
    </location>
</feature>
<evidence type="ECO:0000313" key="15">
    <source>
        <dbReference type="Proteomes" id="UP000238071"/>
    </source>
</evidence>
<keyword evidence="2 9" id="KW-0963">Cytoplasm</keyword>
<feature type="binding site" evidence="13">
    <location>
        <position position="102"/>
    </location>
    <ligand>
        <name>Zn(2+)</name>
        <dbReference type="ChEBI" id="CHEBI:29105"/>
    </ligand>
</feature>
<evidence type="ECO:0000313" key="14">
    <source>
        <dbReference type="EMBL" id="PPK71590.1"/>
    </source>
</evidence>
<comment type="caution">
    <text evidence="14">The sequence shown here is derived from an EMBL/GenBank/DDBJ whole genome shotgun (WGS) entry which is preliminary data.</text>
</comment>
<evidence type="ECO:0000256" key="4">
    <source>
        <dbReference type="ARBA" id="ARBA00022801"/>
    </source>
</evidence>
<evidence type="ECO:0000256" key="10">
    <source>
        <dbReference type="PIRSR" id="PIRSR004682-1"/>
    </source>
</evidence>
<evidence type="ECO:0000256" key="8">
    <source>
        <dbReference type="ARBA" id="ARBA00061616"/>
    </source>
</evidence>
<evidence type="ECO:0000256" key="13">
    <source>
        <dbReference type="PIRSR" id="PIRSR004682-4"/>
    </source>
</evidence>
<feature type="site" description="Stabilizes the phosphoryl group" evidence="12">
    <location>
        <position position="51"/>
    </location>
</feature>
<feature type="active site" description="Nucleophile" evidence="10">
    <location>
        <position position="9"/>
    </location>
</feature>
<organism evidence="14 15">
    <name type="scientific">Methylobacter tundripaludum</name>
    <dbReference type="NCBI Taxonomy" id="173365"/>
    <lineage>
        <taxon>Bacteria</taxon>
        <taxon>Pseudomonadati</taxon>
        <taxon>Pseudomonadota</taxon>
        <taxon>Gammaproteobacteria</taxon>
        <taxon>Methylococcales</taxon>
        <taxon>Methylococcaceae</taxon>
        <taxon>Methylobacter</taxon>
    </lineage>
</organism>
<dbReference type="Pfam" id="PF13242">
    <property type="entry name" value="Hydrolase_like"/>
    <property type="match status" value="1"/>
</dbReference>
<evidence type="ECO:0000256" key="5">
    <source>
        <dbReference type="ARBA" id="ARBA00022833"/>
    </source>
</evidence>